<dbReference type="GO" id="GO:0004016">
    <property type="term" value="F:adenylate cyclase activity"/>
    <property type="evidence" value="ECO:0007669"/>
    <property type="project" value="TreeGrafter"/>
</dbReference>
<protein>
    <submittedName>
        <fullName evidence="5">DNA-binding CsgD family transcriptional regulator</fullName>
    </submittedName>
</protein>
<dbReference type="CDD" id="cd06170">
    <property type="entry name" value="LuxR_C_like"/>
    <property type="match status" value="1"/>
</dbReference>
<dbReference type="Pfam" id="PF00196">
    <property type="entry name" value="GerE"/>
    <property type="match status" value="1"/>
</dbReference>
<dbReference type="Pfam" id="PF13191">
    <property type="entry name" value="AAA_16"/>
    <property type="match status" value="1"/>
</dbReference>
<sequence>MTASRLPARPPALVGRDADLAALGEALKRARGGETAAMLIGGEAGVGKTRLCEEFGRWAAGEGVQLLTGQCLELGEEGLPFAPFASALREVLRRGGAPLFAGHEREFAVLLPELGQPGEAQASRGYLFDLVAGLFARMAEERPLVLLIEDLHWADRSTRDLIAFLIRSGRRSRVLLVGTYRSDELHRGHPLRPYLAELDRVRGVERRELDRLDRDGTARVLAQLFGTEPTARAVDDIHDRAQGNPFFIEELAATGDPNCCATMPETLRDLLLARVDRLPEAAQRVLRIASVGGNQVGHDLLVEAAGLPAEQLEPALRAAIAGQLMVADPDGGYEFRHALVREAVHDDLLPGERTRLHARYAAIIEADASLVGASRAPAEIAHHWFVAHDHPRALVSAHAAADAACRRYAYAEQSRLLDRMLDLWEQVPDAGALLGMTHLDLLEEALGAVTAAGDYHRGVSLTRAALAEADDAAEPLRVGRLLEQRGRLLRTLGKSDGAEELDRALELAMRCPPSAARVHLLADISGHLAKISREGGRAAAEVVRVAARDTSDPSAEIAAILALSRVACRLDSVGGGIDEQRRAIALARRSGDIEGLVKALINNSDSLFEIGDWAASERVASEGMAEAKRVGISRSVGLFLISNAAEALFALGRWDEAEARCADTARLDPPGNLGAHWTTLRAQLRLSRGAAGADDAVARALAFLSRPYLEDQLRLPLVELSIVAARARGDQRAALEAARAASADPRLGDYPRYDWPLAAAIAAAARDASDTALATRIADLAGTWLAEHPPQRAHAAETAALLAGLVPASALAALTAVATSGAPAAALRDGSAAGCPPAPGPLDALTDPSTGGAGSSVGGVGLSAGGAVPGGDEAGPFADGPGSARSGDVVAAWRVAVEAWRLDGRPYHLAGALLNLAEVTAGSDRDTATAALEEASVLAGALGAAPLSAAITTLARRLGLRGTVAGFAPVSAAPGADLLTEREREVLRLVAEGLSNARIAAELYISPKTASVHVSRIIAKLEVANRVEAAAVAHRLGLLDSPAAAG</sequence>
<dbReference type="PANTHER" id="PTHR16305">
    <property type="entry name" value="TESTICULAR SOLUBLE ADENYLYL CYCLASE"/>
    <property type="match status" value="1"/>
</dbReference>
<evidence type="ECO:0000256" key="2">
    <source>
        <dbReference type="ARBA" id="ARBA00022840"/>
    </source>
</evidence>
<dbReference type="Gene3D" id="3.40.50.300">
    <property type="entry name" value="P-loop containing nucleotide triphosphate hydrolases"/>
    <property type="match status" value="1"/>
</dbReference>
<dbReference type="SUPFAM" id="SSF52540">
    <property type="entry name" value="P-loop containing nucleoside triphosphate hydrolases"/>
    <property type="match status" value="1"/>
</dbReference>
<keyword evidence="2" id="KW-0067">ATP-binding</keyword>
<dbReference type="GO" id="GO:0005737">
    <property type="term" value="C:cytoplasm"/>
    <property type="evidence" value="ECO:0007669"/>
    <property type="project" value="TreeGrafter"/>
</dbReference>
<dbReference type="RefSeq" id="WP_310371146.1">
    <property type="nucleotide sequence ID" value="NZ_JAVDYB010000001.1"/>
</dbReference>
<evidence type="ECO:0000259" key="4">
    <source>
        <dbReference type="PROSITE" id="PS50043"/>
    </source>
</evidence>
<keyword evidence="6" id="KW-1185">Reference proteome</keyword>
<evidence type="ECO:0000313" key="5">
    <source>
        <dbReference type="EMBL" id="MDR7278313.1"/>
    </source>
</evidence>
<dbReference type="InterPro" id="IPR027417">
    <property type="entry name" value="P-loop_NTPase"/>
</dbReference>
<dbReference type="PANTHER" id="PTHR16305:SF35">
    <property type="entry name" value="TRANSCRIPTIONAL ACTIVATOR DOMAIN"/>
    <property type="match status" value="1"/>
</dbReference>
<dbReference type="SUPFAM" id="SSF46894">
    <property type="entry name" value="C-terminal effector domain of the bipartite response regulators"/>
    <property type="match status" value="1"/>
</dbReference>
<dbReference type="InterPro" id="IPR016032">
    <property type="entry name" value="Sig_transdc_resp-reg_C-effctor"/>
</dbReference>
<dbReference type="SUPFAM" id="SSF48452">
    <property type="entry name" value="TPR-like"/>
    <property type="match status" value="1"/>
</dbReference>
<comment type="caution">
    <text evidence="5">The sequence shown here is derived from an EMBL/GenBank/DDBJ whole genome shotgun (WGS) entry which is preliminary data.</text>
</comment>
<keyword evidence="5" id="KW-0238">DNA-binding</keyword>
<dbReference type="Gene3D" id="1.10.10.10">
    <property type="entry name" value="Winged helix-like DNA-binding domain superfamily/Winged helix DNA-binding domain"/>
    <property type="match status" value="1"/>
</dbReference>
<dbReference type="PRINTS" id="PR00038">
    <property type="entry name" value="HTHLUXR"/>
</dbReference>
<dbReference type="InterPro" id="IPR041664">
    <property type="entry name" value="AAA_16"/>
</dbReference>
<evidence type="ECO:0000313" key="6">
    <source>
        <dbReference type="Proteomes" id="UP001183643"/>
    </source>
</evidence>
<gene>
    <name evidence="5" type="ORF">J2S41_005091</name>
</gene>
<dbReference type="GO" id="GO:0005524">
    <property type="term" value="F:ATP binding"/>
    <property type="evidence" value="ECO:0007669"/>
    <property type="project" value="UniProtKB-KW"/>
</dbReference>
<dbReference type="InterPro" id="IPR036388">
    <property type="entry name" value="WH-like_DNA-bd_sf"/>
</dbReference>
<dbReference type="Proteomes" id="UP001183643">
    <property type="component" value="Unassembled WGS sequence"/>
</dbReference>
<dbReference type="AlphaFoldDB" id="A0AAE3YTV8"/>
<dbReference type="EMBL" id="JAVDYB010000001">
    <property type="protein sequence ID" value="MDR7278313.1"/>
    <property type="molecule type" value="Genomic_DNA"/>
</dbReference>
<dbReference type="SMART" id="SM00421">
    <property type="entry name" value="HTH_LUXR"/>
    <property type="match status" value="1"/>
</dbReference>
<dbReference type="GO" id="GO:0003677">
    <property type="term" value="F:DNA binding"/>
    <property type="evidence" value="ECO:0007669"/>
    <property type="project" value="UniProtKB-KW"/>
</dbReference>
<evidence type="ECO:0000256" key="3">
    <source>
        <dbReference type="SAM" id="MobiDB-lite"/>
    </source>
</evidence>
<keyword evidence="1" id="KW-0547">Nucleotide-binding</keyword>
<dbReference type="InterPro" id="IPR011990">
    <property type="entry name" value="TPR-like_helical_dom_sf"/>
</dbReference>
<feature type="region of interest" description="Disordered" evidence="3">
    <location>
        <begin position="827"/>
        <end position="858"/>
    </location>
</feature>
<proteinExistence type="predicted"/>
<reference evidence="5" key="1">
    <citation type="submission" date="2023-07" db="EMBL/GenBank/DDBJ databases">
        <title>Sequencing the genomes of 1000 actinobacteria strains.</title>
        <authorList>
            <person name="Klenk H.-P."/>
        </authorList>
    </citation>
    <scope>NUCLEOTIDE SEQUENCE</scope>
    <source>
        <strain evidence="5">DSM 44707</strain>
    </source>
</reference>
<feature type="domain" description="HTH luxR-type" evidence="4">
    <location>
        <begin position="972"/>
        <end position="1037"/>
    </location>
</feature>
<evidence type="ECO:0000256" key="1">
    <source>
        <dbReference type="ARBA" id="ARBA00022741"/>
    </source>
</evidence>
<name>A0AAE3YTV8_9ACTN</name>
<dbReference type="InterPro" id="IPR000792">
    <property type="entry name" value="Tscrpt_reg_LuxR_C"/>
</dbReference>
<dbReference type="PROSITE" id="PS50043">
    <property type="entry name" value="HTH_LUXR_2"/>
    <property type="match status" value="1"/>
</dbReference>
<accession>A0AAE3YTV8</accession>
<dbReference type="Gene3D" id="1.25.40.10">
    <property type="entry name" value="Tetratricopeptide repeat domain"/>
    <property type="match status" value="1"/>
</dbReference>
<dbReference type="GO" id="GO:0006355">
    <property type="term" value="P:regulation of DNA-templated transcription"/>
    <property type="evidence" value="ECO:0007669"/>
    <property type="project" value="InterPro"/>
</dbReference>
<organism evidence="5 6">
    <name type="scientific">Catenuloplanes atrovinosus</name>
    <dbReference type="NCBI Taxonomy" id="137266"/>
    <lineage>
        <taxon>Bacteria</taxon>
        <taxon>Bacillati</taxon>
        <taxon>Actinomycetota</taxon>
        <taxon>Actinomycetes</taxon>
        <taxon>Micromonosporales</taxon>
        <taxon>Micromonosporaceae</taxon>
        <taxon>Catenuloplanes</taxon>
    </lineage>
</organism>